<reference evidence="3 4" key="1">
    <citation type="submission" date="2020-10" db="EMBL/GenBank/DDBJ databases">
        <title>The Coptis chinensis genome and diversification of protoberbering-type alkaloids.</title>
        <authorList>
            <person name="Wang B."/>
            <person name="Shu S."/>
            <person name="Song C."/>
            <person name="Liu Y."/>
        </authorList>
    </citation>
    <scope>NUCLEOTIDE SEQUENCE [LARGE SCALE GENOMIC DNA]</scope>
    <source>
        <strain evidence="3">HL-2020</strain>
        <tissue evidence="3">Leaf</tissue>
    </source>
</reference>
<protein>
    <recommendedName>
        <fullName evidence="2">SAM domain-containing protein</fullName>
    </recommendedName>
</protein>
<keyword evidence="4" id="KW-1185">Reference proteome</keyword>
<dbReference type="OrthoDB" id="76949at2759"/>
<keyword evidence="1" id="KW-0677">Repeat</keyword>
<name>A0A835GSY4_9MAGN</name>
<evidence type="ECO:0000259" key="2">
    <source>
        <dbReference type="Pfam" id="PF00536"/>
    </source>
</evidence>
<evidence type="ECO:0000313" key="3">
    <source>
        <dbReference type="EMBL" id="KAF9587056.1"/>
    </source>
</evidence>
<dbReference type="PANTHER" id="PTHR10627">
    <property type="entry name" value="SCP160"/>
    <property type="match status" value="1"/>
</dbReference>
<organism evidence="3 4">
    <name type="scientific">Coptis chinensis</name>
    <dbReference type="NCBI Taxonomy" id="261450"/>
    <lineage>
        <taxon>Eukaryota</taxon>
        <taxon>Viridiplantae</taxon>
        <taxon>Streptophyta</taxon>
        <taxon>Embryophyta</taxon>
        <taxon>Tracheophyta</taxon>
        <taxon>Spermatophyta</taxon>
        <taxon>Magnoliopsida</taxon>
        <taxon>Ranunculales</taxon>
        <taxon>Ranunculaceae</taxon>
        <taxon>Coptidoideae</taxon>
        <taxon>Coptis</taxon>
    </lineage>
</organism>
<dbReference type="Gene3D" id="1.10.150.50">
    <property type="entry name" value="Transcription Factor, Ets-1"/>
    <property type="match status" value="1"/>
</dbReference>
<evidence type="ECO:0000313" key="4">
    <source>
        <dbReference type="Proteomes" id="UP000631114"/>
    </source>
</evidence>
<sequence length="249" mass="27877">MMASSSAAYEFRSHGIKRRSVKDRLGSVVEFGSDSFFGQQQHALKRQRQDTSTRNHIVTDHKVQEEIIVRKVVPETLKSVVFQTRLPPIVMHEKTVNMSKGQGINARSVGISDIKATSKSPARFSDVSNVKEMCTSQLKVSCPRSISETKANSGVGLVSSKMPMILSKSASYTTEQKKWHLVEDLDIPSFLQVLGLSKYLITFKVEEVDMFALKHMNDDDLKAIGLPMYDFQGPRKKILLALASSRTKK</sequence>
<dbReference type="AlphaFoldDB" id="A0A835GSY4"/>
<gene>
    <name evidence="3" type="ORF">IFM89_039742</name>
</gene>
<proteinExistence type="predicted"/>
<dbReference type="EMBL" id="JADFTS010000056">
    <property type="protein sequence ID" value="KAF9587056.1"/>
    <property type="molecule type" value="Genomic_DNA"/>
</dbReference>
<dbReference type="PANTHER" id="PTHR10627:SF74">
    <property type="entry name" value="OS08G0526500 PROTEIN"/>
    <property type="match status" value="1"/>
</dbReference>
<dbReference type="SUPFAM" id="SSF47769">
    <property type="entry name" value="SAM/Pointed domain"/>
    <property type="match status" value="1"/>
</dbReference>
<dbReference type="InterPro" id="IPR013761">
    <property type="entry name" value="SAM/pointed_sf"/>
</dbReference>
<dbReference type="Pfam" id="PF00536">
    <property type="entry name" value="SAM_1"/>
    <property type="match status" value="1"/>
</dbReference>
<comment type="caution">
    <text evidence="3">The sequence shown here is derived from an EMBL/GenBank/DDBJ whole genome shotgun (WGS) entry which is preliminary data.</text>
</comment>
<dbReference type="InterPro" id="IPR001660">
    <property type="entry name" value="SAM"/>
</dbReference>
<evidence type="ECO:0000256" key="1">
    <source>
        <dbReference type="ARBA" id="ARBA00022737"/>
    </source>
</evidence>
<feature type="domain" description="SAM" evidence="2">
    <location>
        <begin position="185"/>
        <end position="243"/>
    </location>
</feature>
<accession>A0A835GSY4</accession>
<dbReference type="Proteomes" id="UP000631114">
    <property type="component" value="Unassembled WGS sequence"/>
</dbReference>